<keyword evidence="7 14" id="KW-1133">Transmembrane helix</keyword>
<keyword evidence="4 14" id="KW-0812">Transmembrane</keyword>
<dbReference type="EMBL" id="CAEY01000922">
    <property type="status" value="NOT_ANNOTATED_CDS"/>
    <property type="molecule type" value="Genomic_DNA"/>
</dbReference>
<dbReference type="AlphaFoldDB" id="T1L1W5"/>
<evidence type="ECO:0000256" key="4">
    <source>
        <dbReference type="ARBA" id="ARBA00022692"/>
    </source>
</evidence>
<evidence type="ECO:0000256" key="8">
    <source>
        <dbReference type="ARBA" id="ARBA00023053"/>
    </source>
</evidence>
<accession>T1L1W5</accession>
<dbReference type="PANTHER" id="PTHR45897:SF4">
    <property type="entry name" value="HIGH-AFFINITY CHOLINE TRANSPORTER 1"/>
    <property type="match status" value="1"/>
</dbReference>
<evidence type="ECO:0000256" key="11">
    <source>
        <dbReference type="ARBA" id="ARBA00023180"/>
    </source>
</evidence>
<dbReference type="InterPro" id="IPR001734">
    <property type="entry name" value="Na/solute_symporter"/>
</dbReference>
<feature type="transmembrane region" description="Helical" evidence="14">
    <location>
        <begin position="83"/>
        <end position="103"/>
    </location>
</feature>
<reference evidence="16" key="1">
    <citation type="submission" date="2011-08" db="EMBL/GenBank/DDBJ databases">
        <authorList>
            <person name="Rombauts S."/>
        </authorList>
    </citation>
    <scope>NUCLEOTIDE SEQUENCE</scope>
    <source>
        <strain evidence="16">London</strain>
    </source>
</reference>
<feature type="transmembrane region" description="Helical" evidence="14">
    <location>
        <begin position="33"/>
        <end position="56"/>
    </location>
</feature>
<evidence type="ECO:0000256" key="3">
    <source>
        <dbReference type="ARBA" id="ARBA00022448"/>
    </source>
</evidence>
<keyword evidence="3" id="KW-0813">Transport</keyword>
<dbReference type="STRING" id="32264.T1L1W5"/>
<feature type="transmembrane region" description="Helical" evidence="14">
    <location>
        <begin position="317"/>
        <end position="336"/>
    </location>
</feature>
<evidence type="ECO:0000256" key="7">
    <source>
        <dbReference type="ARBA" id="ARBA00022989"/>
    </source>
</evidence>
<keyword evidence="5" id="KW-0769">Symport</keyword>
<dbReference type="PANTHER" id="PTHR45897">
    <property type="entry name" value="HIGH-AFFINITY CHOLINE TRANSPORTER 1"/>
    <property type="match status" value="1"/>
</dbReference>
<evidence type="ECO:0000256" key="14">
    <source>
        <dbReference type="SAM" id="Phobius"/>
    </source>
</evidence>
<evidence type="ECO:0000313" key="16">
    <source>
        <dbReference type="Proteomes" id="UP000015104"/>
    </source>
</evidence>
<name>T1L1W5_TETUR</name>
<keyword evidence="11" id="KW-0325">Glycoprotein</keyword>
<keyword evidence="16" id="KW-1185">Reference proteome</keyword>
<evidence type="ECO:0000256" key="9">
    <source>
        <dbReference type="ARBA" id="ARBA00023065"/>
    </source>
</evidence>
<dbReference type="Gene3D" id="1.20.1730.10">
    <property type="entry name" value="Sodium/glucose cotransporter"/>
    <property type="match status" value="1"/>
</dbReference>
<dbReference type="InterPro" id="IPR038377">
    <property type="entry name" value="Na/Glc_symporter_sf"/>
</dbReference>
<evidence type="ECO:0000256" key="12">
    <source>
        <dbReference type="ARBA" id="ARBA00023201"/>
    </source>
</evidence>
<dbReference type="HOGENOM" id="CLU_781498_0_0_1"/>
<dbReference type="EnsemblMetazoa" id="tetur32g01080.1">
    <property type="protein sequence ID" value="tetur32g01080.1"/>
    <property type="gene ID" value="tetur32g01080"/>
</dbReference>
<protein>
    <submittedName>
        <fullName evidence="15">Uncharacterized protein</fullName>
    </submittedName>
</protein>
<dbReference type="Pfam" id="PF00474">
    <property type="entry name" value="SSF"/>
    <property type="match status" value="1"/>
</dbReference>
<comment type="subcellular location">
    <subcellularLocation>
        <location evidence="1">Membrane</location>
        <topology evidence="1">Multi-pass membrane protein</topology>
    </subcellularLocation>
</comment>
<evidence type="ECO:0000256" key="2">
    <source>
        <dbReference type="ARBA" id="ARBA00006434"/>
    </source>
</evidence>
<dbReference type="InterPro" id="IPR052244">
    <property type="entry name" value="Choline_transporter"/>
</dbReference>
<dbReference type="PROSITE" id="PS50283">
    <property type="entry name" value="NA_SOLUT_SYMP_3"/>
    <property type="match status" value="1"/>
</dbReference>
<sequence length="394" mass="45305">MVLIDSDFIINLKEIDFHPFLFISFVHKFDNCVFFNLIIQLFCIFIGLWLCIPFSLNHPAVKSFSPEIHDWFGDLPARQFGRYLDYALLLILGSVPWQVYFQRVLSSRSAFKAKMLSYVAAFGCIVMAIPSMIIGAVARVTVWGKFWVDPNLQNKQCFMVQRVIHLRVDEARAKKVLSWTLIIVCIAVWEETDFKRPLDDSHTSLVLPMVLQYLTPPLVQFVGLGAVSAAVMSSSDLSLLSASLMFARNVYKLMIRSNLIVWVMRVSIIVVGAIATTMAFYVKSIYGLWYLSSDIVYVVLFPRLVCVVYFKRHCYTYGSLAAYVLGFLFLLARFNYPSFQTLNNIFKASNQPKTIAMLRKLRANHKRNKIFHRRIKISTKTNAMDYQLNLMVVT</sequence>
<evidence type="ECO:0000313" key="15">
    <source>
        <dbReference type="EnsemblMetazoa" id="tetur32g01080.1"/>
    </source>
</evidence>
<keyword evidence="12" id="KW-0739">Sodium transport</keyword>
<feature type="transmembrane region" description="Helical" evidence="14">
    <location>
        <begin position="288"/>
        <end position="310"/>
    </location>
</feature>
<evidence type="ECO:0000256" key="6">
    <source>
        <dbReference type="ARBA" id="ARBA00022979"/>
    </source>
</evidence>
<keyword evidence="8" id="KW-0915">Sodium</keyword>
<dbReference type="GO" id="GO:0008292">
    <property type="term" value="P:acetylcholine biosynthetic process"/>
    <property type="evidence" value="ECO:0007669"/>
    <property type="project" value="TreeGrafter"/>
</dbReference>
<keyword evidence="10 14" id="KW-0472">Membrane</keyword>
<evidence type="ECO:0000256" key="13">
    <source>
        <dbReference type="RuleBase" id="RU362091"/>
    </source>
</evidence>
<reference evidence="15" key="2">
    <citation type="submission" date="2015-06" db="UniProtKB">
        <authorList>
            <consortium name="EnsemblMetazoa"/>
        </authorList>
    </citation>
    <scope>IDENTIFICATION</scope>
</reference>
<proteinExistence type="inferred from homology"/>
<dbReference type="eggNOG" id="KOG3761">
    <property type="taxonomic scope" value="Eukaryota"/>
</dbReference>
<feature type="transmembrane region" description="Helical" evidence="14">
    <location>
        <begin position="115"/>
        <end position="138"/>
    </location>
</feature>
<dbReference type="GO" id="GO:0005307">
    <property type="term" value="F:choline:sodium symporter activity"/>
    <property type="evidence" value="ECO:0007669"/>
    <property type="project" value="TreeGrafter"/>
</dbReference>
<dbReference type="Proteomes" id="UP000015104">
    <property type="component" value="Unassembled WGS sequence"/>
</dbReference>
<evidence type="ECO:0000256" key="1">
    <source>
        <dbReference type="ARBA" id="ARBA00004141"/>
    </source>
</evidence>
<evidence type="ECO:0000256" key="5">
    <source>
        <dbReference type="ARBA" id="ARBA00022847"/>
    </source>
</evidence>
<organism evidence="15 16">
    <name type="scientific">Tetranychus urticae</name>
    <name type="common">Two-spotted spider mite</name>
    <dbReference type="NCBI Taxonomy" id="32264"/>
    <lineage>
        <taxon>Eukaryota</taxon>
        <taxon>Metazoa</taxon>
        <taxon>Ecdysozoa</taxon>
        <taxon>Arthropoda</taxon>
        <taxon>Chelicerata</taxon>
        <taxon>Arachnida</taxon>
        <taxon>Acari</taxon>
        <taxon>Acariformes</taxon>
        <taxon>Trombidiformes</taxon>
        <taxon>Prostigmata</taxon>
        <taxon>Eleutherengona</taxon>
        <taxon>Raphignathae</taxon>
        <taxon>Tetranychoidea</taxon>
        <taxon>Tetranychidae</taxon>
        <taxon>Tetranychus</taxon>
    </lineage>
</organism>
<feature type="transmembrane region" description="Helical" evidence="14">
    <location>
        <begin position="218"/>
        <end position="247"/>
    </location>
</feature>
<comment type="similarity">
    <text evidence="2 13">Belongs to the sodium:solute symporter (SSF) (TC 2.A.21) family.</text>
</comment>
<keyword evidence="9" id="KW-0406">Ion transport</keyword>
<keyword evidence="6" id="KW-0530">Neurotransmitter biosynthesis</keyword>
<feature type="transmembrane region" description="Helical" evidence="14">
    <location>
        <begin position="259"/>
        <end position="282"/>
    </location>
</feature>
<dbReference type="GO" id="GO:0005886">
    <property type="term" value="C:plasma membrane"/>
    <property type="evidence" value="ECO:0007669"/>
    <property type="project" value="TreeGrafter"/>
</dbReference>
<evidence type="ECO:0000256" key="10">
    <source>
        <dbReference type="ARBA" id="ARBA00023136"/>
    </source>
</evidence>